<dbReference type="PROSITE" id="PS50977">
    <property type="entry name" value="HTH_TETR_2"/>
    <property type="match status" value="1"/>
</dbReference>
<evidence type="ECO:0000256" key="2">
    <source>
        <dbReference type="ARBA" id="ARBA00023125"/>
    </source>
</evidence>
<organism evidence="6 7">
    <name type="scientific">Nocardioides renjunii</name>
    <dbReference type="NCBI Taxonomy" id="3095075"/>
    <lineage>
        <taxon>Bacteria</taxon>
        <taxon>Bacillati</taxon>
        <taxon>Actinomycetota</taxon>
        <taxon>Actinomycetes</taxon>
        <taxon>Propionibacteriales</taxon>
        <taxon>Nocardioidaceae</taxon>
        <taxon>Nocardioides</taxon>
    </lineage>
</organism>
<name>A0ABU5K878_9ACTN</name>
<evidence type="ECO:0000313" key="7">
    <source>
        <dbReference type="Proteomes" id="UP001291999"/>
    </source>
</evidence>
<dbReference type="Proteomes" id="UP001291999">
    <property type="component" value="Unassembled WGS sequence"/>
</dbReference>
<dbReference type="Gene3D" id="1.10.10.60">
    <property type="entry name" value="Homeodomain-like"/>
    <property type="match status" value="1"/>
</dbReference>
<gene>
    <name evidence="6" type="ORF">SFC79_02665</name>
</gene>
<reference evidence="6 7" key="1">
    <citation type="submission" date="2023-11" db="EMBL/GenBank/DDBJ databases">
        <title>Novel species in genus Nocardioides.</title>
        <authorList>
            <person name="Zhou H."/>
        </authorList>
    </citation>
    <scope>NUCLEOTIDE SEQUENCE [LARGE SCALE GENOMIC DNA]</scope>
    <source>
        <strain evidence="6 7">S-58</strain>
    </source>
</reference>
<protein>
    <submittedName>
        <fullName evidence="6">TetR/AcrR family transcriptional regulator</fullName>
    </submittedName>
</protein>
<dbReference type="InterPro" id="IPR036271">
    <property type="entry name" value="Tet_transcr_reg_TetR-rel_C_sf"/>
</dbReference>
<accession>A0ABU5K878</accession>
<comment type="caution">
    <text evidence="4">Lacks conserved residue(s) required for the propagation of feature annotation.</text>
</comment>
<dbReference type="SUPFAM" id="SSF48498">
    <property type="entry name" value="Tetracyclin repressor-like, C-terminal domain"/>
    <property type="match status" value="1"/>
</dbReference>
<dbReference type="PANTHER" id="PTHR30055">
    <property type="entry name" value="HTH-TYPE TRANSCRIPTIONAL REGULATOR RUTR"/>
    <property type="match status" value="1"/>
</dbReference>
<proteinExistence type="predicted"/>
<evidence type="ECO:0000256" key="1">
    <source>
        <dbReference type="ARBA" id="ARBA00023015"/>
    </source>
</evidence>
<dbReference type="InterPro" id="IPR001647">
    <property type="entry name" value="HTH_TetR"/>
</dbReference>
<keyword evidence="1" id="KW-0805">Transcription regulation</keyword>
<dbReference type="Gene3D" id="1.10.357.10">
    <property type="entry name" value="Tetracycline Repressor, domain 2"/>
    <property type="match status" value="1"/>
</dbReference>
<evidence type="ECO:0000313" key="6">
    <source>
        <dbReference type="EMBL" id="MDZ5660655.1"/>
    </source>
</evidence>
<evidence type="ECO:0000256" key="4">
    <source>
        <dbReference type="PROSITE-ProRule" id="PRU00335"/>
    </source>
</evidence>
<dbReference type="InterPro" id="IPR050109">
    <property type="entry name" value="HTH-type_TetR-like_transc_reg"/>
</dbReference>
<dbReference type="InterPro" id="IPR009057">
    <property type="entry name" value="Homeodomain-like_sf"/>
</dbReference>
<dbReference type="PANTHER" id="PTHR30055:SF234">
    <property type="entry name" value="HTH-TYPE TRANSCRIPTIONAL REGULATOR BETI"/>
    <property type="match status" value="1"/>
</dbReference>
<dbReference type="EMBL" id="JAXQPW010000001">
    <property type="protein sequence ID" value="MDZ5660655.1"/>
    <property type="molecule type" value="Genomic_DNA"/>
</dbReference>
<keyword evidence="7" id="KW-1185">Reference proteome</keyword>
<dbReference type="Pfam" id="PF00440">
    <property type="entry name" value="TetR_N"/>
    <property type="match status" value="1"/>
</dbReference>
<keyword evidence="3" id="KW-0804">Transcription</keyword>
<feature type="domain" description="HTH tetR-type" evidence="5">
    <location>
        <begin position="10"/>
        <end position="71"/>
    </location>
</feature>
<evidence type="ECO:0000256" key="3">
    <source>
        <dbReference type="ARBA" id="ARBA00023163"/>
    </source>
</evidence>
<keyword evidence="2 4" id="KW-0238">DNA-binding</keyword>
<sequence>MSVTRSATSAARRAQILDATIAVIAEEGFARASFARIAERAGLSSTRLISYHFAGKDELVAALVEHVVGGIGDHVGALVGVETTARGRLRAYVEGVVGYSDTHRAPMTALLQVVLSGAWGAGGPVGPSDASHLERILRQGQEAGELRDFDVRVVAATVQRAVEGVPLQLQADPGLDCAAYAAELVELFDRATRAGP</sequence>
<dbReference type="SUPFAM" id="SSF46689">
    <property type="entry name" value="Homeodomain-like"/>
    <property type="match status" value="1"/>
</dbReference>
<dbReference type="RefSeq" id="WP_322423115.1">
    <property type="nucleotide sequence ID" value="NZ_JAXQPW010000001.1"/>
</dbReference>
<evidence type="ECO:0000259" key="5">
    <source>
        <dbReference type="PROSITE" id="PS50977"/>
    </source>
</evidence>
<comment type="caution">
    <text evidence="6">The sequence shown here is derived from an EMBL/GenBank/DDBJ whole genome shotgun (WGS) entry which is preliminary data.</text>
</comment>